<dbReference type="AlphaFoldDB" id="A0AAW8EYD7"/>
<dbReference type="Proteomes" id="UP001244427">
    <property type="component" value="Unassembled WGS sequence"/>
</dbReference>
<evidence type="ECO:0000313" key="3">
    <source>
        <dbReference type="Proteomes" id="UP001244427"/>
    </source>
</evidence>
<comment type="caution">
    <text evidence="2">The sequence shown here is derived from an EMBL/GenBank/DDBJ whole genome shotgun (WGS) entry which is preliminary data.</text>
</comment>
<dbReference type="RefSeq" id="WP_307295000.1">
    <property type="nucleotide sequence ID" value="NZ_JAUSXV010000001.1"/>
</dbReference>
<dbReference type="EMBL" id="JAUSXV010000001">
    <property type="protein sequence ID" value="MDQ0647236.1"/>
    <property type="molecule type" value="Genomic_DNA"/>
</dbReference>
<reference evidence="2 3" key="1">
    <citation type="submission" date="2023-07" db="EMBL/GenBank/DDBJ databases">
        <title>Comparative genomics of wheat-associated soil bacteria to identify genetic determinants of phenazine resistance.</title>
        <authorList>
            <person name="Mouncey N."/>
        </authorList>
    </citation>
    <scope>NUCLEOTIDE SEQUENCE [LARGE SCALE GENOMIC DNA]</scope>
    <source>
        <strain evidence="2 3">W4I9-1</strain>
    </source>
</reference>
<accession>A0AAW8EYD7</accession>
<feature type="compositionally biased region" description="Basic and acidic residues" evidence="1">
    <location>
        <begin position="19"/>
        <end position="28"/>
    </location>
</feature>
<sequence>MMTSFSAPENQYELVEKLARDTERHRADSQGSEQRAVRGRGDA</sequence>
<gene>
    <name evidence="2" type="ORF">QFZ53_001432</name>
</gene>
<evidence type="ECO:0000256" key="1">
    <source>
        <dbReference type="SAM" id="MobiDB-lite"/>
    </source>
</evidence>
<feature type="region of interest" description="Disordered" evidence="1">
    <location>
        <begin position="19"/>
        <end position="43"/>
    </location>
</feature>
<proteinExistence type="predicted"/>
<name>A0AAW8EYD7_9MICO</name>
<protein>
    <submittedName>
        <fullName evidence="2">Uncharacterized protein</fullName>
    </submittedName>
</protein>
<organism evidence="2 3">
    <name type="scientific">Microbacterium natoriense</name>
    <dbReference type="NCBI Taxonomy" id="284570"/>
    <lineage>
        <taxon>Bacteria</taxon>
        <taxon>Bacillati</taxon>
        <taxon>Actinomycetota</taxon>
        <taxon>Actinomycetes</taxon>
        <taxon>Micrococcales</taxon>
        <taxon>Microbacteriaceae</taxon>
        <taxon>Microbacterium</taxon>
    </lineage>
</organism>
<evidence type="ECO:0000313" key="2">
    <source>
        <dbReference type="EMBL" id="MDQ0647236.1"/>
    </source>
</evidence>
<keyword evidence="3" id="KW-1185">Reference proteome</keyword>